<sequence>MEGVSGGGGERGGDFEVVGFDCPVPGLSSNSTGHSIPTEGSWRFGDGDGFGTFTYWFIHETKPESAELHLSWPHRGIDVTYTIAEGEIVVALDTMEDLTGWPWTDQEREDGTEGPT</sequence>
<gene>
    <name evidence="1" type="ORF">V3C41_01615</name>
</gene>
<name>A0ABV0GMM3_PAENI</name>
<protein>
    <submittedName>
        <fullName evidence="1">Uncharacterized protein</fullName>
    </submittedName>
</protein>
<keyword evidence="2" id="KW-1185">Reference proteome</keyword>
<dbReference type="Proteomes" id="UP001448614">
    <property type="component" value="Unassembled WGS sequence"/>
</dbReference>
<evidence type="ECO:0000313" key="1">
    <source>
        <dbReference type="EMBL" id="MEO3939763.1"/>
    </source>
</evidence>
<dbReference type="EMBL" id="JBBMFV010000003">
    <property type="protein sequence ID" value="MEO3939763.1"/>
    <property type="molecule type" value="Genomic_DNA"/>
</dbReference>
<reference evidence="1 2" key="1">
    <citation type="journal article" date="2024" name="Appl. Microbiol. Biotechnol.">
        <title>Biosynthetic gene clusters with biotechnological applications in novel Antarctic isolates from Actinomycetota.</title>
        <authorList>
            <person name="Bruna P."/>
            <person name="Nunez-Montero K."/>
            <person name="Contreras M.J."/>
            <person name="Leal K."/>
            <person name="Garcia M."/>
            <person name="Abanto M."/>
            <person name="Barrientos L."/>
        </authorList>
    </citation>
    <scope>NUCLEOTIDE SEQUENCE [LARGE SCALE GENOMIC DNA]</scope>
    <source>
        <strain evidence="1 2">Se16.17</strain>
    </source>
</reference>
<proteinExistence type="predicted"/>
<accession>A0ABV0GMM3</accession>
<evidence type="ECO:0000313" key="2">
    <source>
        <dbReference type="Proteomes" id="UP001448614"/>
    </source>
</evidence>
<organism evidence="1 2">
    <name type="scientific">Paenarthrobacter nicotinovorans</name>
    <name type="common">Arthrobacter nicotinovorans</name>
    <dbReference type="NCBI Taxonomy" id="29320"/>
    <lineage>
        <taxon>Bacteria</taxon>
        <taxon>Bacillati</taxon>
        <taxon>Actinomycetota</taxon>
        <taxon>Actinomycetes</taxon>
        <taxon>Micrococcales</taxon>
        <taxon>Micrococcaceae</taxon>
        <taxon>Paenarthrobacter</taxon>
    </lineage>
</organism>
<comment type="caution">
    <text evidence="1">The sequence shown here is derived from an EMBL/GenBank/DDBJ whole genome shotgun (WGS) entry which is preliminary data.</text>
</comment>
<dbReference type="RefSeq" id="WP_347781647.1">
    <property type="nucleotide sequence ID" value="NZ_JBBMFV010000003.1"/>
</dbReference>